<dbReference type="SUPFAM" id="SSF47384">
    <property type="entry name" value="Homodimeric domain of signal transducing histidine kinase"/>
    <property type="match status" value="1"/>
</dbReference>
<evidence type="ECO:0000313" key="14">
    <source>
        <dbReference type="EMBL" id="TDQ38182.1"/>
    </source>
</evidence>
<comment type="catalytic activity">
    <reaction evidence="1">
        <text>ATP + protein L-histidine = ADP + protein N-phospho-L-histidine.</text>
        <dbReference type="EC" id="2.7.13.3"/>
    </reaction>
</comment>
<dbReference type="GO" id="GO:0000155">
    <property type="term" value="F:phosphorelay sensor kinase activity"/>
    <property type="evidence" value="ECO:0007669"/>
    <property type="project" value="InterPro"/>
</dbReference>
<dbReference type="RefSeq" id="WP_101497190.1">
    <property type="nucleotide sequence ID" value="NZ_LNJZ01000008.1"/>
</dbReference>
<evidence type="ECO:0000256" key="11">
    <source>
        <dbReference type="ARBA" id="ARBA00023012"/>
    </source>
</evidence>
<evidence type="ECO:0000256" key="9">
    <source>
        <dbReference type="ARBA" id="ARBA00022840"/>
    </source>
</evidence>
<organism evidence="14 15">
    <name type="scientific">Thiopseudomonas denitrificans</name>
    <dbReference type="NCBI Taxonomy" id="1501432"/>
    <lineage>
        <taxon>Bacteria</taxon>
        <taxon>Pseudomonadati</taxon>
        <taxon>Pseudomonadota</taxon>
        <taxon>Gammaproteobacteria</taxon>
        <taxon>Pseudomonadales</taxon>
        <taxon>Pseudomonadaceae</taxon>
        <taxon>Thiopseudomonas</taxon>
    </lineage>
</organism>
<keyword evidence="8 14" id="KW-0418">Kinase</keyword>
<dbReference type="Pfam" id="PF08521">
    <property type="entry name" value="2CSK_N"/>
    <property type="match status" value="1"/>
</dbReference>
<dbReference type="GO" id="GO:0005886">
    <property type="term" value="C:plasma membrane"/>
    <property type="evidence" value="ECO:0007669"/>
    <property type="project" value="TreeGrafter"/>
</dbReference>
<evidence type="ECO:0000256" key="2">
    <source>
        <dbReference type="ARBA" id="ARBA00004141"/>
    </source>
</evidence>
<keyword evidence="11" id="KW-0902">Two-component regulatory system</keyword>
<dbReference type="CDD" id="cd00082">
    <property type="entry name" value="HisKA"/>
    <property type="match status" value="1"/>
</dbReference>
<accession>A0A4R6TZ78</accession>
<evidence type="ECO:0000256" key="3">
    <source>
        <dbReference type="ARBA" id="ARBA00012438"/>
    </source>
</evidence>
<dbReference type="OrthoDB" id="9809766at2"/>
<keyword evidence="10" id="KW-1133">Transmembrane helix</keyword>
<dbReference type="Pfam" id="PF02518">
    <property type="entry name" value="HATPase_c"/>
    <property type="match status" value="1"/>
</dbReference>
<keyword evidence="4" id="KW-0597">Phosphoprotein</keyword>
<keyword evidence="15" id="KW-1185">Reference proteome</keyword>
<dbReference type="InterPro" id="IPR036097">
    <property type="entry name" value="HisK_dim/P_sf"/>
</dbReference>
<dbReference type="EMBL" id="SNYK01000005">
    <property type="protein sequence ID" value="TDQ38182.1"/>
    <property type="molecule type" value="Genomic_DNA"/>
</dbReference>
<dbReference type="InterPro" id="IPR005467">
    <property type="entry name" value="His_kinase_dom"/>
</dbReference>
<dbReference type="PANTHER" id="PTHR45436">
    <property type="entry name" value="SENSOR HISTIDINE KINASE YKOH"/>
    <property type="match status" value="1"/>
</dbReference>
<evidence type="ECO:0000256" key="4">
    <source>
        <dbReference type="ARBA" id="ARBA00022553"/>
    </source>
</evidence>
<comment type="caution">
    <text evidence="14">The sequence shown here is derived from an EMBL/GenBank/DDBJ whole genome shotgun (WGS) entry which is preliminary data.</text>
</comment>
<evidence type="ECO:0000256" key="5">
    <source>
        <dbReference type="ARBA" id="ARBA00022679"/>
    </source>
</evidence>
<name>A0A4R6TZ78_9GAMM</name>
<protein>
    <recommendedName>
        <fullName evidence="3">histidine kinase</fullName>
        <ecNumber evidence="3">2.7.13.3</ecNumber>
    </recommendedName>
</protein>
<dbReference type="InterPro" id="IPR003594">
    <property type="entry name" value="HATPase_dom"/>
</dbReference>
<dbReference type="InterPro" id="IPR013727">
    <property type="entry name" value="2CSK_N"/>
</dbReference>
<dbReference type="SUPFAM" id="SSF55874">
    <property type="entry name" value="ATPase domain of HSP90 chaperone/DNA topoisomerase II/histidine kinase"/>
    <property type="match status" value="1"/>
</dbReference>
<evidence type="ECO:0000259" key="13">
    <source>
        <dbReference type="PROSITE" id="PS50109"/>
    </source>
</evidence>
<gene>
    <name evidence="14" type="ORF">DFQ45_10593</name>
</gene>
<keyword evidence="6" id="KW-0812">Transmembrane</keyword>
<dbReference type="Gene3D" id="1.10.287.130">
    <property type="match status" value="1"/>
</dbReference>
<dbReference type="PANTHER" id="PTHR45436:SF14">
    <property type="entry name" value="SENSOR PROTEIN QSEC"/>
    <property type="match status" value="1"/>
</dbReference>
<dbReference type="InterPro" id="IPR003661">
    <property type="entry name" value="HisK_dim/P_dom"/>
</dbReference>
<dbReference type="EC" id="2.7.13.3" evidence="3"/>
<evidence type="ECO:0000256" key="1">
    <source>
        <dbReference type="ARBA" id="ARBA00000085"/>
    </source>
</evidence>
<dbReference type="PROSITE" id="PS50109">
    <property type="entry name" value="HIS_KIN"/>
    <property type="match status" value="1"/>
</dbReference>
<reference evidence="14 15" key="1">
    <citation type="submission" date="2019-03" db="EMBL/GenBank/DDBJ databases">
        <title>Genomic Encyclopedia of Type Strains, Phase IV (KMG-IV): sequencing the most valuable type-strain genomes for metagenomic binning, comparative biology and taxonomic classification.</title>
        <authorList>
            <person name="Goeker M."/>
        </authorList>
    </citation>
    <scope>NUCLEOTIDE SEQUENCE [LARGE SCALE GENOMIC DNA]</scope>
    <source>
        <strain evidence="14 15">DSM 28679</strain>
    </source>
</reference>
<dbReference type="InterPro" id="IPR004358">
    <property type="entry name" value="Sig_transdc_His_kin-like_C"/>
</dbReference>
<keyword evidence="9" id="KW-0067">ATP-binding</keyword>
<evidence type="ECO:0000256" key="7">
    <source>
        <dbReference type="ARBA" id="ARBA00022741"/>
    </source>
</evidence>
<evidence type="ECO:0000256" key="8">
    <source>
        <dbReference type="ARBA" id="ARBA00022777"/>
    </source>
</evidence>
<keyword evidence="5" id="KW-0808">Transferase</keyword>
<dbReference type="Pfam" id="PF00512">
    <property type="entry name" value="HisKA"/>
    <property type="match status" value="1"/>
</dbReference>
<feature type="domain" description="Histidine kinase" evidence="13">
    <location>
        <begin position="227"/>
        <end position="440"/>
    </location>
</feature>
<keyword evidence="7" id="KW-0547">Nucleotide-binding</keyword>
<comment type="subcellular location">
    <subcellularLocation>
        <location evidence="2">Membrane</location>
        <topology evidence="2">Multi-pass membrane protein</topology>
    </subcellularLocation>
</comment>
<evidence type="ECO:0000256" key="10">
    <source>
        <dbReference type="ARBA" id="ARBA00022989"/>
    </source>
</evidence>
<dbReference type="PRINTS" id="PR00344">
    <property type="entry name" value="BCTRLSENSOR"/>
</dbReference>
<dbReference type="SMART" id="SM00388">
    <property type="entry name" value="HisKA"/>
    <property type="match status" value="1"/>
</dbReference>
<dbReference type="InterPro" id="IPR050428">
    <property type="entry name" value="TCS_sensor_his_kinase"/>
</dbReference>
<proteinExistence type="predicted"/>
<dbReference type="Gene3D" id="3.30.565.10">
    <property type="entry name" value="Histidine kinase-like ATPase, C-terminal domain"/>
    <property type="match status" value="1"/>
</dbReference>
<dbReference type="GO" id="GO:0005524">
    <property type="term" value="F:ATP binding"/>
    <property type="evidence" value="ECO:0007669"/>
    <property type="project" value="UniProtKB-KW"/>
</dbReference>
<keyword evidence="12" id="KW-0472">Membrane</keyword>
<dbReference type="InterPro" id="IPR036890">
    <property type="entry name" value="HATPase_C_sf"/>
</dbReference>
<dbReference type="SMART" id="SM00387">
    <property type="entry name" value="HATPase_c"/>
    <property type="match status" value="1"/>
</dbReference>
<dbReference type="Proteomes" id="UP000294575">
    <property type="component" value="Unassembled WGS sequence"/>
</dbReference>
<dbReference type="AlphaFoldDB" id="A0A4R6TZ78"/>
<evidence type="ECO:0000256" key="12">
    <source>
        <dbReference type="ARBA" id="ARBA00023136"/>
    </source>
</evidence>
<evidence type="ECO:0000313" key="15">
    <source>
        <dbReference type="Proteomes" id="UP000294575"/>
    </source>
</evidence>
<evidence type="ECO:0000256" key="6">
    <source>
        <dbReference type="ARBA" id="ARBA00022692"/>
    </source>
</evidence>
<sequence>MSTSLRWRLFSLLAISVLLAWIATAFFTYLDTRREISTMLDERLIHTAELVLQQLETGDNNRPRTGSLGDYTHSALQVWRDGTLLMQSNTAPSDPLGTQHTGLQNVVIHTVHYRTYSLWDARQQLNVRVAERYDLRDALAESVARHLLHPLYFAVPGLGVLIWLAVSAGLTPLSRFANEVKQRQPDKLDPLALTDTPREVLPLQNALNSLFRRLQDSLEYERRFTADAAHELRTPLAAIKTQAQVACAATDTNQRQQALDKVILGADRAAHLIDQLLVLAQLDPEHSLNEPQQIQLAALVHESIAQHAPAAIRKAVELGFTADDDGLINGDSTLLAILIRNLIDNAVRYTPSQGQVEVHILHHNNAVVLQIADSGPGIAAAELERITSRFYRVLGSGENGSGLGLSIVQRIAKLHDAQLSFTTPDNTTGLVVRVAFKAAATVQPE</sequence>